<evidence type="ECO:0000256" key="14">
    <source>
        <dbReference type="ARBA" id="ARBA00023204"/>
    </source>
</evidence>
<dbReference type="GO" id="GO:0042276">
    <property type="term" value="P:error-prone translesion synthesis"/>
    <property type="evidence" value="ECO:0007669"/>
    <property type="project" value="TreeGrafter"/>
</dbReference>
<dbReference type="SUPFAM" id="SSF56672">
    <property type="entry name" value="DNA/RNA polymerases"/>
    <property type="match status" value="1"/>
</dbReference>
<comment type="similarity">
    <text evidence="2 16">Belongs to the DNA polymerase type-Y family.</text>
</comment>
<dbReference type="InterPro" id="IPR024728">
    <property type="entry name" value="PolY_HhH_motif"/>
</dbReference>
<evidence type="ECO:0000256" key="7">
    <source>
        <dbReference type="ARBA" id="ARBA00022695"/>
    </source>
</evidence>
<dbReference type="GO" id="GO:0000287">
    <property type="term" value="F:magnesium ion binding"/>
    <property type="evidence" value="ECO:0007669"/>
    <property type="project" value="UniProtKB-UniRule"/>
</dbReference>
<dbReference type="InterPro" id="IPR043502">
    <property type="entry name" value="DNA/RNA_pol_sf"/>
</dbReference>
<evidence type="ECO:0000256" key="8">
    <source>
        <dbReference type="ARBA" id="ARBA00022705"/>
    </source>
</evidence>
<keyword evidence="7 16" id="KW-0548">Nucleotidyltransferase</keyword>
<dbReference type="PANTHER" id="PTHR11076">
    <property type="entry name" value="DNA REPAIR POLYMERASE UMUC / TRANSFERASE FAMILY MEMBER"/>
    <property type="match status" value="1"/>
</dbReference>
<evidence type="ECO:0000256" key="4">
    <source>
        <dbReference type="ARBA" id="ARBA00022457"/>
    </source>
</evidence>
<dbReference type="PANTHER" id="PTHR11076:SF33">
    <property type="entry name" value="DNA POLYMERASE KAPPA"/>
    <property type="match status" value="1"/>
</dbReference>
<feature type="active site" evidence="16">
    <location>
        <position position="145"/>
    </location>
</feature>
<keyword evidence="10 16" id="KW-0227">DNA damage</keyword>
<keyword evidence="6 16" id="KW-0808">Transferase</keyword>
<dbReference type="Pfam" id="PF00817">
    <property type="entry name" value="IMS"/>
    <property type="match status" value="1"/>
</dbReference>
<dbReference type="GO" id="GO:0006261">
    <property type="term" value="P:DNA-templated DNA replication"/>
    <property type="evidence" value="ECO:0007669"/>
    <property type="project" value="UniProtKB-UniRule"/>
</dbReference>
<sequence>MSLSYSLYRNNINENITNKAVKELINQKPFSYLCSTNFMKMSERKIIHIDMDAFYASVEQRDNPELCGKPLAVGHAEERGVVAAASYEARRYGVHSAMSSQKAKRLCPELIFVPGRMNVYKAVSRQIHDIFHTYTDIIEPLSLDEAFLDVTENKAGFSLAIDIAKDIKKRIRKELGLIASAGVSYNKFLAKIASDYRKPDGLCTIHPDQALDFIAHLPIESFWGVGPVTAKKMHALGIHNGTQLQACTLEMLTRQFGKAGNLYYDFARGIDLRPVEPIRIRKSVGCEHTLEKDISLHSSAIIELYHVVTELLERLKRTNFSGNTLTLKIKFHDFNQITRSITQDSELTSMDKILPLAKKLLKEIDYESHPIRLIGLSVSNPKEEKEEIKKQWEQLSLEFKEWDD</sequence>
<feature type="binding site" evidence="16">
    <location>
        <position position="50"/>
    </location>
    <ligand>
        <name>Mg(2+)</name>
        <dbReference type="ChEBI" id="CHEBI:18420"/>
    </ligand>
</feature>
<dbReference type="EMBL" id="CP013020">
    <property type="protein sequence ID" value="ALK83732.1"/>
    <property type="molecule type" value="Genomic_DNA"/>
</dbReference>
<dbReference type="GO" id="GO:0009432">
    <property type="term" value="P:SOS response"/>
    <property type="evidence" value="ECO:0007669"/>
    <property type="project" value="TreeGrafter"/>
</dbReference>
<feature type="site" description="Substrate discrimination" evidence="16">
    <location>
        <position position="55"/>
    </location>
</feature>
<evidence type="ECO:0000256" key="3">
    <source>
        <dbReference type="ARBA" id="ARBA00011245"/>
    </source>
</evidence>
<dbReference type="EC" id="2.7.7.7" evidence="16"/>
<reference evidence="18 19" key="2">
    <citation type="journal article" date="2016" name="Genome Biol. Evol.">
        <title>Extensive mobilome-driven genome diversification in mouse gut-associated Bacteroides vulgatus mpk.</title>
        <authorList>
            <person name="Lange A."/>
            <person name="Beier S."/>
            <person name="Steimle A."/>
            <person name="Autenrieth I.B."/>
            <person name="Huson D.H."/>
            <person name="Frick J.S."/>
        </authorList>
    </citation>
    <scope>NUCLEOTIDE SEQUENCE [LARGE SCALE GENOMIC DNA]</scope>
    <source>
        <strain evidence="19">mpk</strain>
    </source>
</reference>
<evidence type="ECO:0000256" key="5">
    <source>
        <dbReference type="ARBA" id="ARBA00022490"/>
    </source>
</evidence>
<keyword evidence="8 16" id="KW-0235">DNA replication</keyword>
<comment type="function">
    <text evidence="16">Poorly processive, error-prone DNA polymerase involved in untargeted mutagenesis. Copies undamaged DNA at stalled replication forks, which arise in vivo from mismatched or misaligned primer ends. These misaligned primers can be extended by PolIV. Exhibits no 3'-5' exonuclease (proofreading) activity. May be involved in translesional synthesis, in conjunction with the beta clamp from PolIII.</text>
</comment>
<dbReference type="InterPro" id="IPR043128">
    <property type="entry name" value="Rev_trsase/Diguanyl_cyclase"/>
</dbReference>
<dbReference type="Gene3D" id="3.40.1170.60">
    <property type="match status" value="1"/>
</dbReference>
<keyword evidence="9 16" id="KW-0479">Metal-binding</keyword>
<keyword evidence="14 16" id="KW-0234">DNA repair</keyword>
<evidence type="ECO:0000256" key="16">
    <source>
        <dbReference type="HAMAP-Rule" id="MF_01113"/>
    </source>
</evidence>
<evidence type="ECO:0000256" key="12">
    <source>
        <dbReference type="ARBA" id="ARBA00022932"/>
    </source>
</evidence>
<proteinExistence type="inferred from homology"/>
<feature type="domain" description="UmuC" evidence="17">
    <location>
        <begin position="46"/>
        <end position="226"/>
    </location>
</feature>
<feature type="binding site" evidence="16">
    <location>
        <position position="144"/>
    </location>
    <ligand>
        <name>Mg(2+)</name>
        <dbReference type="ChEBI" id="CHEBI:18420"/>
    </ligand>
</feature>
<dbReference type="Gene3D" id="1.10.150.20">
    <property type="entry name" value="5' to 3' exonuclease, C-terminal subdomain"/>
    <property type="match status" value="1"/>
</dbReference>
<gene>
    <name evidence="16" type="primary">dinB</name>
    <name evidence="18" type="ORF">BvMPK_1115</name>
</gene>
<evidence type="ECO:0000256" key="9">
    <source>
        <dbReference type="ARBA" id="ARBA00022723"/>
    </source>
</evidence>
<name>A0A0P0M1Q0_PHOVU</name>
<evidence type="ECO:0000256" key="11">
    <source>
        <dbReference type="ARBA" id="ARBA00022842"/>
    </source>
</evidence>
<comment type="catalytic activity">
    <reaction evidence="15 16">
        <text>DNA(n) + a 2'-deoxyribonucleoside 5'-triphosphate = DNA(n+1) + diphosphate</text>
        <dbReference type="Rhea" id="RHEA:22508"/>
        <dbReference type="Rhea" id="RHEA-COMP:17339"/>
        <dbReference type="Rhea" id="RHEA-COMP:17340"/>
        <dbReference type="ChEBI" id="CHEBI:33019"/>
        <dbReference type="ChEBI" id="CHEBI:61560"/>
        <dbReference type="ChEBI" id="CHEBI:173112"/>
        <dbReference type="EC" id="2.7.7.7"/>
    </reaction>
</comment>
<protein>
    <recommendedName>
        <fullName evidence="16">DNA polymerase IV</fullName>
        <shortName evidence="16">Pol IV</shortName>
        <ecNumber evidence="16">2.7.7.7</ecNumber>
    </recommendedName>
</protein>
<dbReference type="FunFam" id="1.10.150.20:FF:000019">
    <property type="entry name" value="DNA polymerase IV"/>
    <property type="match status" value="1"/>
</dbReference>
<dbReference type="FunFam" id="3.30.1490.100:FF:000004">
    <property type="entry name" value="DNA polymerase IV"/>
    <property type="match status" value="1"/>
</dbReference>
<keyword evidence="4 16" id="KW-0515">Mutator protein</keyword>
<dbReference type="InterPro" id="IPR036775">
    <property type="entry name" value="DNA_pol_Y-fam_lit_finger_sf"/>
</dbReference>
<evidence type="ECO:0000313" key="19">
    <source>
        <dbReference type="Proteomes" id="UP000061587"/>
    </source>
</evidence>
<dbReference type="Gene3D" id="3.30.70.270">
    <property type="match status" value="1"/>
</dbReference>
<dbReference type="Proteomes" id="UP000061587">
    <property type="component" value="Chromosome"/>
</dbReference>
<keyword evidence="5 16" id="KW-0963">Cytoplasm</keyword>
<keyword evidence="11 16" id="KW-0460">Magnesium</keyword>
<dbReference type="NCBIfam" id="NF002677">
    <property type="entry name" value="PRK02406.1"/>
    <property type="match status" value="1"/>
</dbReference>
<keyword evidence="12 16" id="KW-0239">DNA-directed DNA polymerase</keyword>
<dbReference type="Pfam" id="PF11798">
    <property type="entry name" value="IMS_HHH"/>
    <property type="match status" value="1"/>
</dbReference>
<comment type="cofactor">
    <cofactor evidence="16">
        <name>Mg(2+)</name>
        <dbReference type="ChEBI" id="CHEBI:18420"/>
    </cofactor>
    <text evidence="16">Binds 2 magnesium ions per subunit.</text>
</comment>
<evidence type="ECO:0000256" key="10">
    <source>
        <dbReference type="ARBA" id="ARBA00022763"/>
    </source>
</evidence>
<evidence type="ECO:0000256" key="13">
    <source>
        <dbReference type="ARBA" id="ARBA00023125"/>
    </source>
</evidence>
<comment type="subcellular location">
    <subcellularLocation>
        <location evidence="1 16">Cytoplasm</location>
    </subcellularLocation>
</comment>
<evidence type="ECO:0000256" key="1">
    <source>
        <dbReference type="ARBA" id="ARBA00004496"/>
    </source>
</evidence>
<evidence type="ECO:0000256" key="6">
    <source>
        <dbReference type="ARBA" id="ARBA00022679"/>
    </source>
</evidence>
<dbReference type="HAMAP" id="MF_01113">
    <property type="entry name" value="DNApol_IV"/>
    <property type="match status" value="1"/>
</dbReference>
<dbReference type="InterPro" id="IPR050116">
    <property type="entry name" value="DNA_polymerase-Y"/>
</dbReference>
<dbReference type="Gene3D" id="3.30.1490.100">
    <property type="entry name" value="DNA polymerase, Y-family, little finger domain"/>
    <property type="match status" value="1"/>
</dbReference>
<accession>A0A0P0M1Q0</accession>
<dbReference type="CDD" id="cd03586">
    <property type="entry name" value="PolY_Pol_IV_kappa"/>
    <property type="match status" value="1"/>
</dbReference>
<evidence type="ECO:0000259" key="17">
    <source>
        <dbReference type="PROSITE" id="PS50173"/>
    </source>
</evidence>
<dbReference type="PATRIC" id="fig|821.40.peg.1337"/>
<keyword evidence="13 16" id="KW-0238">DNA-binding</keyword>
<dbReference type="InterPro" id="IPR001126">
    <property type="entry name" value="UmuC"/>
</dbReference>
<dbReference type="AlphaFoldDB" id="A0A0P0M1Q0"/>
<dbReference type="GO" id="GO:0005829">
    <property type="term" value="C:cytosol"/>
    <property type="evidence" value="ECO:0007669"/>
    <property type="project" value="TreeGrafter"/>
</dbReference>
<dbReference type="PROSITE" id="PS50173">
    <property type="entry name" value="UMUC"/>
    <property type="match status" value="1"/>
</dbReference>
<evidence type="ECO:0000256" key="2">
    <source>
        <dbReference type="ARBA" id="ARBA00010945"/>
    </source>
</evidence>
<dbReference type="Pfam" id="PF11799">
    <property type="entry name" value="IMS_C"/>
    <property type="match status" value="1"/>
</dbReference>
<dbReference type="SUPFAM" id="SSF100879">
    <property type="entry name" value="Lesion bypass DNA polymerase (Y-family), little finger domain"/>
    <property type="match status" value="1"/>
</dbReference>
<dbReference type="FunFam" id="3.40.1170.60:FF:000001">
    <property type="entry name" value="DNA polymerase IV"/>
    <property type="match status" value="1"/>
</dbReference>
<dbReference type="GO" id="GO:0003684">
    <property type="term" value="F:damaged DNA binding"/>
    <property type="evidence" value="ECO:0007669"/>
    <property type="project" value="InterPro"/>
</dbReference>
<comment type="subunit">
    <text evidence="3 16">Monomer.</text>
</comment>
<dbReference type="InterPro" id="IPR017961">
    <property type="entry name" value="DNA_pol_Y-fam_little_finger"/>
</dbReference>
<evidence type="ECO:0000313" key="18">
    <source>
        <dbReference type="EMBL" id="ALK83732.1"/>
    </source>
</evidence>
<dbReference type="GO" id="GO:0003887">
    <property type="term" value="F:DNA-directed DNA polymerase activity"/>
    <property type="evidence" value="ECO:0007669"/>
    <property type="project" value="UniProtKB-UniRule"/>
</dbReference>
<reference evidence="19" key="1">
    <citation type="submission" date="2015-10" db="EMBL/GenBank/DDBJ databases">
        <title>Extensive mobilome-driven genome diversification in gut-associated Bacteroides vulgatus mpk.</title>
        <authorList>
            <person name="Beier S."/>
            <person name="Lange A."/>
            <person name="Huson D.H."/>
            <person name="Frick J.-S."/>
            <person name="Autenrieth I.B."/>
        </authorList>
    </citation>
    <scope>NUCLEOTIDE SEQUENCE [LARGE SCALE GENOMIC DNA]</scope>
    <source>
        <strain evidence="19">mpk</strain>
    </source>
</reference>
<evidence type="ECO:0000256" key="15">
    <source>
        <dbReference type="ARBA" id="ARBA00049244"/>
    </source>
</evidence>
<dbReference type="GO" id="GO:0006281">
    <property type="term" value="P:DNA repair"/>
    <property type="evidence" value="ECO:0007669"/>
    <property type="project" value="UniProtKB-UniRule"/>
</dbReference>
<dbReference type="InterPro" id="IPR022880">
    <property type="entry name" value="DNApol_IV"/>
</dbReference>
<organism evidence="18 19">
    <name type="scientific">Phocaeicola vulgatus</name>
    <name type="common">Bacteroides vulgatus</name>
    <dbReference type="NCBI Taxonomy" id="821"/>
    <lineage>
        <taxon>Bacteria</taxon>
        <taxon>Pseudomonadati</taxon>
        <taxon>Bacteroidota</taxon>
        <taxon>Bacteroidia</taxon>
        <taxon>Bacteroidales</taxon>
        <taxon>Bacteroidaceae</taxon>
        <taxon>Phocaeicola</taxon>
    </lineage>
</organism>